<keyword evidence="3" id="KW-1185">Reference proteome</keyword>
<dbReference type="PATRIC" id="fig|1341181.4.peg.2486"/>
<name>V6SQ55_9FLAO</name>
<dbReference type="OrthoDB" id="127145at2"/>
<evidence type="ECO:0000313" key="2">
    <source>
        <dbReference type="EMBL" id="ESU26555.1"/>
    </source>
</evidence>
<keyword evidence="1" id="KW-0472">Membrane</keyword>
<evidence type="ECO:0008006" key="4">
    <source>
        <dbReference type="Google" id="ProtNLM"/>
    </source>
</evidence>
<proteinExistence type="predicted"/>
<feature type="transmembrane region" description="Helical" evidence="1">
    <location>
        <begin position="620"/>
        <end position="644"/>
    </location>
</feature>
<feature type="transmembrane region" description="Helical" evidence="1">
    <location>
        <begin position="683"/>
        <end position="703"/>
    </location>
</feature>
<feature type="transmembrane region" description="Helical" evidence="1">
    <location>
        <begin position="583"/>
        <end position="608"/>
    </location>
</feature>
<dbReference type="AlphaFoldDB" id="V6SQ55"/>
<dbReference type="Gene3D" id="3.40.50.150">
    <property type="entry name" value="Vaccinia Virus protein VP39"/>
    <property type="match status" value="1"/>
</dbReference>
<feature type="transmembrane region" description="Helical" evidence="1">
    <location>
        <begin position="145"/>
        <end position="165"/>
    </location>
</feature>
<feature type="transmembrane region" description="Helical" evidence="1">
    <location>
        <begin position="171"/>
        <end position="187"/>
    </location>
</feature>
<protein>
    <recommendedName>
        <fullName evidence="4">Spermidine synthase-like protein</fullName>
    </recommendedName>
</protein>
<reference evidence="2 3" key="1">
    <citation type="submission" date="2013-08" db="EMBL/GenBank/DDBJ databases">
        <title>Flavobacterium limnosediminis JC2902 genome sequencing.</title>
        <authorList>
            <person name="Lee K."/>
            <person name="Yi H."/>
            <person name="Park S."/>
            <person name="Chun J."/>
        </authorList>
    </citation>
    <scope>NUCLEOTIDE SEQUENCE [LARGE SCALE GENOMIC DNA]</scope>
    <source>
        <strain evidence="2 3">JC2902</strain>
    </source>
</reference>
<feature type="transmembrane region" description="Helical" evidence="1">
    <location>
        <begin position="71"/>
        <end position="89"/>
    </location>
</feature>
<organism evidence="2 3">
    <name type="scientific">Flavobacterium limnosediminis JC2902</name>
    <dbReference type="NCBI Taxonomy" id="1341181"/>
    <lineage>
        <taxon>Bacteria</taxon>
        <taxon>Pseudomonadati</taxon>
        <taxon>Bacteroidota</taxon>
        <taxon>Flavobacteriia</taxon>
        <taxon>Flavobacteriales</taxon>
        <taxon>Flavobacteriaceae</taxon>
        <taxon>Flavobacterium</taxon>
    </lineage>
</organism>
<feature type="transmembrane region" description="Helical" evidence="1">
    <location>
        <begin position="109"/>
        <end position="133"/>
    </location>
</feature>
<dbReference type="InterPro" id="IPR029063">
    <property type="entry name" value="SAM-dependent_MTases_sf"/>
</dbReference>
<feature type="transmembrane region" description="Helical" evidence="1">
    <location>
        <begin position="775"/>
        <end position="796"/>
    </location>
</feature>
<accession>V6SQ55</accession>
<dbReference type="EMBL" id="AVGG01000018">
    <property type="protein sequence ID" value="ESU26555.1"/>
    <property type="molecule type" value="Genomic_DNA"/>
</dbReference>
<dbReference type="RefSeq" id="WP_023580088.1">
    <property type="nucleotide sequence ID" value="NZ_AVGG01000018.1"/>
</dbReference>
<evidence type="ECO:0000256" key="1">
    <source>
        <dbReference type="SAM" id="Phobius"/>
    </source>
</evidence>
<keyword evidence="1" id="KW-0812">Transmembrane</keyword>
<dbReference type="SUPFAM" id="SSF53335">
    <property type="entry name" value="S-adenosyl-L-methionine-dependent methyltransferases"/>
    <property type="match status" value="1"/>
</dbReference>
<dbReference type="Proteomes" id="UP000018004">
    <property type="component" value="Unassembled WGS sequence"/>
</dbReference>
<dbReference type="STRING" id="1341181.FLJC2902T_25260"/>
<feature type="transmembrane region" description="Helical" evidence="1">
    <location>
        <begin position="194"/>
        <end position="212"/>
    </location>
</feature>
<comment type="caution">
    <text evidence="2">The sequence shown here is derived from an EMBL/GenBank/DDBJ whole genome shotgun (WGS) entry which is preliminary data.</text>
</comment>
<feature type="transmembrane region" description="Helical" evidence="1">
    <location>
        <begin position="650"/>
        <end position="676"/>
    </location>
</feature>
<sequence>MFNYPNRLLAATGLLSIALIAYQIAIIQVLSFTQWHHYAYMVISIALLGFGASGTFLSLKRDVLLRQSKILLPFLMILSGVLMLLPLWVGNNDTVRFDSYLLFVERKQWFALVINYLLYFLPFFCGALALGIIFIGNVSQIGKFYFSNLLGSGIGAIIAALLAWYFVPASLPAVVSIIAIASGIILFTKDSHKLLIAFAVAATAICSFRIFYPVTLVASEYKSLSRTLNLPNATVSLEKASPYGLVQVVSADALRYAPGLSLSFTGEVPVKKVVFNNGDWYGPLISWSAKDTFHLLDYTTNALPYELKKLNNVLTLHSGTGMFVSHAISRNVAFIDAVEPHSAISDLLMHELASDNDSLFFHPAVHLHTIEPRTFLTFTKNKYDLIQLPLIGDFGGTSGLHATREEYILTKEAFLQMWNLLGNDGMVCITAWMDYPFRNPLKIASTIAEVMDEIKIANPEMHFAAVRNWGTITFILKKSSLTAVEISKIRKFCDRYYFDPVLLPSISAGERTQYNGMSDPAFFKYIDQILSDKVKREEFYKEYDFQLQPATDNKPYFSQFLRLKSLPKLSALFGSESVPFIELGFIILVLTVVQISLLAILLIILPLFKIGWKGKSRNWTFLYFSCIGIGYMFLEIVFIQKFILFLGNPVYAATLVIGIMMLGSGIGSLVSSYVAINRRILKSIFLMIVLLLLLYSFFLPSLLENILGLPAFERIAVLTTLVIIPSFIMGFPFPIGLKLLSQIEEKNVPWAWGINGCMSVISASLAALIAIEAGFMTVILLASFAYGISLCSLFLLKT</sequence>
<evidence type="ECO:0000313" key="3">
    <source>
        <dbReference type="Proteomes" id="UP000018004"/>
    </source>
</evidence>
<feature type="transmembrane region" description="Helical" evidence="1">
    <location>
        <begin position="39"/>
        <end position="59"/>
    </location>
</feature>
<feature type="transmembrane region" description="Helical" evidence="1">
    <location>
        <begin position="749"/>
        <end position="769"/>
    </location>
</feature>
<gene>
    <name evidence="2" type="ORF">FLJC2902T_25260</name>
</gene>
<keyword evidence="1" id="KW-1133">Transmembrane helix</keyword>
<dbReference type="eggNOG" id="COG0421">
    <property type="taxonomic scope" value="Bacteria"/>
</dbReference>
<feature type="transmembrane region" description="Helical" evidence="1">
    <location>
        <begin position="715"/>
        <end position="737"/>
    </location>
</feature>